<dbReference type="InterPro" id="IPR036640">
    <property type="entry name" value="ABC1_TM_sf"/>
</dbReference>
<feature type="transmembrane region" description="Helical" evidence="6">
    <location>
        <begin position="79"/>
        <end position="104"/>
    </location>
</feature>
<keyword evidence="2 6" id="KW-0812">Transmembrane</keyword>
<dbReference type="Gene3D" id="1.20.1560.10">
    <property type="entry name" value="ABC transporter type 1, transmembrane domain"/>
    <property type="match status" value="1"/>
</dbReference>
<reference evidence="8" key="3">
    <citation type="submission" date="2024-09" db="EMBL/GenBank/DDBJ databases">
        <authorList>
            <person name="Sun Q."/>
            <person name="Mori K."/>
        </authorList>
    </citation>
    <scope>NUCLEOTIDE SEQUENCE</scope>
    <source>
        <strain evidence="8">JCM 12607</strain>
    </source>
</reference>
<keyword evidence="3 6" id="KW-1133">Transmembrane helix</keyword>
<accession>A0ABW2X7S3</accession>
<dbReference type="EMBL" id="JBHTGL010000011">
    <property type="protein sequence ID" value="MFD0629933.1"/>
    <property type="molecule type" value="Genomic_DNA"/>
</dbReference>
<evidence type="ECO:0000313" key="8">
    <source>
        <dbReference type="EMBL" id="MFD0629891.1"/>
    </source>
</evidence>
<gene>
    <name evidence="7" type="ORF">ACFQ2K_00430</name>
    <name evidence="8" type="ORF">ACFQ2K_52260</name>
    <name evidence="9" type="ORF">ACFQ2K_52545</name>
</gene>
<dbReference type="EMBL" id="JBHTGL010000001">
    <property type="protein sequence ID" value="MFD0621497.1"/>
    <property type="molecule type" value="Genomic_DNA"/>
</dbReference>
<reference evidence="8" key="1">
    <citation type="journal article" date="2014" name="Int. J. Syst. Evol. Microbiol.">
        <title>Complete genome of a new Firmicutes species belonging to the dominant human colonic microbiota ('Ruminococcus bicirculans') reveals two chromosomes and a selective capacity to utilize plant glucans.</title>
        <authorList>
            <consortium name="NISC Comparative Sequencing Program"/>
            <person name="Wegmann U."/>
            <person name="Louis P."/>
            <person name="Goesmann A."/>
            <person name="Henrissat B."/>
            <person name="Duncan S.H."/>
            <person name="Flint H.J."/>
        </authorList>
    </citation>
    <scope>NUCLEOTIDE SEQUENCE</scope>
    <source>
        <strain evidence="8">JCM 12607</strain>
    </source>
</reference>
<evidence type="ECO:0000313" key="7">
    <source>
        <dbReference type="EMBL" id="MFD0621497.1"/>
    </source>
</evidence>
<evidence type="ECO:0008006" key="11">
    <source>
        <dbReference type="Google" id="ProtNLM"/>
    </source>
</evidence>
<comment type="caution">
    <text evidence="8">The sequence shown here is derived from an EMBL/GenBank/DDBJ whole genome shotgun (WGS) entry which is preliminary data.</text>
</comment>
<organism evidence="8 10">
    <name type="scientific">Streptomyces sanglieri</name>
    <dbReference type="NCBI Taxonomy" id="193460"/>
    <lineage>
        <taxon>Bacteria</taxon>
        <taxon>Bacillati</taxon>
        <taxon>Actinomycetota</taxon>
        <taxon>Actinomycetes</taxon>
        <taxon>Kitasatosporales</taxon>
        <taxon>Streptomycetaceae</taxon>
        <taxon>Streptomyces</taxon>
    </lineage>
</organism>
<evidence type="ECO:0000313" key="10">
    <source>
        <dbReference type="Proteomes" id="UP001596915"/>
    </source>
</evidence>
<feature type="compositionally biased region" description="Low complexity" evidence="5">
    <location>
        <begin position="112"/>
        <end position="132"/>
    </location>
</feature>
<keyword evidence="10" id="KW-1185">Reference proteome</keyword>
<dbReference type="EMBL" id="JBHTGL010000010">
    <property type="protein sequence ID" value="MFD0629891.1"/>
    <property type="molecule type" value="Genomic_DNA"/>
</dbReference>
<reference evidence="10" key="2">
    <citation type="journal article" date="2019" name="Int. J. Syst. Evol. Microbiol.">
        <title>The Global Catalogue of Microorganisms (GCM) 10K type strain sequencing project: providing services to taxonomists for standard genome sequencing and annotation.</title>
        <authorList>
            <consortium name="The Broad Institute Genomics Platform"/>
            <consortium name="The Broad Institute Genome Sequencing Center for Infectious Disease"/>
            <person name="Wu L."/>
            <person name="Ma J."/>
        </authorList>
    </citation>
    <scope>NUCLEOTIDE SEQUENCE [LARGE SCALE GENOMIC DNA]</scope>
    <source>
        <strain evidence="10">JCM 12607</strain>
    </source>
</reference>
<evidence type="ECO:0000313" key="9">
    <source>
        <dbReference type="EMBL" id="MFD0629933.1"/>
    </source>
</evidence>
<evidence type="ECO:0000256" key="1">
    <source>
        <dbReference type="ARBA" id="ARBA00004651"/>
    </source>
</evidence>
<evidence type="ECO:0000256" key="3">
    <source>
        <dbReference type="ARBA" id="ARBA00022989"/>
    </source>
</evidence>
<sequence length="147" mass="15798">MEKVLRYQGVRKRDDDPDPWRTTIHPGTVRRVLAYFRPHIRMVALFVVVATMEALTVAATPLLLRELVDNGIVKNDRGVVILTACLAVGLAVLGAGLSLVSAYISGGSGRWSATTSGFRRSTTSGGCRSRSSPAPRRGCWSAGCTPN</sequence>
<evidence type="ECO:0000256" key="4">
    <source>
        <dbReference type="ARBA" id="ARBA00023136"/>
    </source>
</evidence>
<protein>
    <recommendedName>
        <fullName evidence="11">ABC transmembrane type-1 domain-containing protein</fullName>
    </recommendedName>
</protein>
<feature type="region of interest" description="Disordered" evidence="5">
    <location>
        <begin position="108"/>
        <end position="137"/>
    </location>
</feature>
<feature type="transmembrane region" description="Helical" evidence="6">
    <location>
        <begin position="40"/>
        <end position="59"/>
    </location>
</feature>
<evidence type="ECO:0000256" key="5">
    <source>
        <dbReference type="SAM" id="MobiDB-lite"/>
    </source>
</evidence>
<evidence type="ECO:0000256" key="6">
    <source>
        <dbReference type="SAM" id="Phobius"/>
    </source>
</evidence>
<proteinExistence type="predicted"/>
<name>A0ABW2X7S3_9ACTN</name>
<comment type="subcellular location">
    <subcellularLocation>
        <location evidence="1">Cell membrane</location>
        <topology evidence="1">Multi-pass membrane protein</topology>
    </subcellularLocation>
</comment>
<evidence type="ECO:0000256" key="2">
    <source>
        <dbReference type="ARBA" id="ARBA00022692"/>
    </source>
</evidence>
<dbReference type="Proteomes" id="UP001596915">
    <property type="component" value="Unassembled WGS sequence"/>
</dbReference>
<keyword evidence="4 6" id="KW-0472">Membrane</keyword>
<dbReference type="SUPFAM" id="SSF90123">
    <property type="entry name" value="ABC transporter transmembrane region"/>
    <property type="match status" value="1"/>
</dbReference>